<keyword evidence="3" id="KW-1185">Reference proteome</keyword>
<dbReference type="Proteomes" id="UP001215280">
    <property type="component" value="Unassembled WGS sequence"/>
</dbReference>
<accession>A0AAD7HWY6</accession>
<evidence type="ECO:0000313" key="2">
    <source>
        <dbReference type="EMBL" id="KAJ7730096.1"/>
    </source>
</evidence>
<protein>
    <submittedName>
        <fullName evidence="2">Uncharacterized protein</fullName>
    </submittedName>
</protein>
<feature type="compositionally biased region" description="Pro residues" evidence="1">
    <location>
        <begin position="131"/>
        <end position="143"/>
    </location>
</feature>
<reference evidence="2" key="1">
    <citation type="submission" date="2023-03" db="EMBL/GenBank/DDBJ databases">
        <title>Massive genome expansion in bonnet fungi (Mycena s.s.) driven by repeated elements and novel gene families across ecological guilds.</title>
        <authorList>
            <consortium name="Lawrence Berkeley National Laboratory"/>
            <person name="Harder C.B."/>
            <person name="Miyauchi S."/>
            <person name="Viragh M."/>
            <person name="Kuo A."/>
            <person name="Thoen E."/>
            <person name="Andreopoulos B."/>
            <person name="Lu D."/>
            <person name="Skrede I."/>
            <person name="Drula E."/>
            <person name="Henrissat B."/>
            <person name="Morin E."/>
            <person name="Kohler A."/>
            <person name="Barry K."/>
            <person name="LaButti K."/>
            <person name="Morin E."/>
            <person name="Salamov A."/>
            <person name="Lipzen A."/>
            <person name="Mereny Z."/>
            <person name="Hegedus B."/>
            <person name="Baldrian P."/>
            <person name="Stursova M."/>
            <person name="Weitz H."/>
            <person name="Taylor A."/>
            <person name="Grigoriev I.V."/>
            <person name="Nagy L.G."/>
            <person name="Martin F."/>
            <person name="Kauserud H."/>
        </authorList>
    </citation>
    <scope>NUCLEOTIDE SEQUENCE</scope>
    <source>
        <strain evidence="2">CBHHK188m</strain>
    </source>
</reference>
<name>A0AAD7HWY6_9AGAR</name>
<organism evidence="2 3">
    <name type="scientific">Mycena maculata</name>
    <dbReference type="NCBI Taxonomy" id="230809"/>
    <lineage>
        <taxon>Eukaryota</taxon>
        <taxon>Fungi</taxon>
        <taxon>Dikarya</taxon>
        <taxon>Basidiomycota</taxon>
        <taxon>Agaricomycotina</taxon>
        <taxon>Agaricomycetes</taxon>
        <taxon>Agaricomycetidae</taxon>
        <taxon>Agaricales</taxon>
        <taxon>Marasmiineae</taxon>
        <taxon>Mycenaceae</taxon>
        <taxon>Mycena</taxon>
    </lineage>
</organism>
<evidence type="ECO:0000256" key="1">
    <source>
        <dbReference type="SAM" id="MobiDB-lite"/>
    </source>
</evidence>
<feature type="region of interest" description="Disordered" evidence="1">
    <location>
        <begin position="190"/>
        <end position="234"/>
    </location>
</feature>
<evidence type="ECO:0000313" key="3">
    <source>
        <dbReference type="Proteomes" id="UP001215280"/>
    </source>
</evidence>
<gene>
    <name evidence="2" type="ORF">DFH07DRAFT_1066077</name>
</gene>
<dbReference type="EMBL" id="JARJLG010000193">
    <property type="protein sequence ID" value="KAJ7730096.1"/>
    <property type="molecule type" value="Genomic_DNA"/>
</dbReference>
<proteinExistence type="predicted"/>
<feature type="region of interest" description="Disordered" evidence="1">
    <location>
        <begin position="125"/>
        <end position="146"/>
    </location>
</feature>
<comment type="caution">
    <text evidence="2">The sequence shown here is derived from an EMBL/GenBank/DDBJ whole genome shotgun (WGS) entry which is preliminary data.</text>
</comment>
<feature type="compositionally biased region" description="Pro residues" evidence="1">
    <location>
        <begin position="190"/>
        <end position="202"/>
    </location>
</feature>
<sequence>MSPTDTPRTMSPEEEIAFMESMVDFTGGMPPTPDEIFDADTLLDLFTVQMILGRLDILRNLGGQRSTPLLEVLRDNAKRDTEPNSSRAPQSGLVAQLLSLTPAQAEPAALIRAATADLTRRATPTVLPAFSNPPPEPTTPPMPRVRRKLNTSAAYTSGERTIYPTTLDPTVPEPNLKALVWVSCFTDIPSTPPPSNPAPSSPQSPYTPGSTSSLSSFSSPLSALSSSPSPDVVLGGEELLKRSCEK</sequence>
<dbReference type="AlphaFoldDB" id="A0AAD7HWY6"/>
<feature type="compositionally biased region" description="Low complexity" evidence="1">
    <location>
        <begin position="203"/>
        <end position="230"/>
    </location>
</feature>